<dbReference type="Gene3D" id="3.60.15.10">
    <property type="entry name" value="Ribonuclease Z/Hydroxyacylglutathione hydrolase-like"/>
    <property type="match status" value="1"/>
</dbReference>
<dbReference type="PANTHER" id="PTHR42951:SF4">
    <property type="entry name" value="ACYL-COENZYME A THIOESTERASE MBLAC2"/>
    <property type="match status" value="1"/>
</dbReference>
<evidence type="ECO:0000313" key="2">
    <source>
        <dbReference type="EMBL" id="SEJ00516.1"/>
    </source>
</evidence>
<dbReference type="SUPFAM" id="SSF56281">
    <property type="entry name" value="Metallo-hydrolase/oxidoreductase"/>
    <property type="match status" value="1"/>
</dbReference>
<dbReference type="InterPro" id="IPR050855">
    <property type="entry name" value="NDM-1-like"/>
</dbReference>
<dbReference type="Pfam" id="PF00753">
    <property type="entry name" value="Lactamase_B"/>
    <property type="match status" value="1"/>
</dbReference>
<organism evidence="2 3">
    <name type="scientific">Alkalibacterium gilvum</name>
    <dbReference type="NCBI Taxonomy" id="1130080"/>
    <lineage>
        <taxon>Bacteria</taxon>
        <taxon>Bacillati</taxon>
        <taxon>Bacillota</taxon>
        <taxon>Bacilli</taxon>
        <taxon>Lactobacillales</taxon>
        <taxon>Carnobacteriaceae</taxon>
        <taxon>Alkalibacterium</taxon>
    </lineage>
</organism>
<dbReference type="InterPro" id="IPR036866">
    <property type="entry name" value="RibonucZ/Hydroxyglut_hydro"/>
</dbReference>
<dbReference type="EMBL" id="FNYW01000047">
    <property type="protein sequence ID" value="SEJ00516.1"/>
    <property type="molecule type" value="Genomic_DNA"/>
</dbReference>
<keyword evidence="3" id="KW-1185">Reference proteome</keyword>
<evidence type="ECO:0000313" key="3">
    <source>
        <dbReference type="Proteomes" id="UP000198564"/>
    </source>
</evidence>
<dbReference type="STRING" id="1130080.SAMN04488113_1478"/>
<sequence length="263" mass="30456">MIHLQKNNLTVFKSVLFQTTSAVIIGEESIILTDPTWLPQEIREIKEYIDEVKDNRQLYIIYTHSDFDHIIGSGAFPGATVIASEAFQANSIKQNILEEVNAFDQEYYIERDYEVAYPIVDNVIKKDGSTIKCADMTLTFFKAPGHTDDGLFTIVEPFGIFLSGDYLSDVEFPFIASSYKDYVRTVEKAERLVEDYAIAFHVPGHGNVTDQTDEIRDRISFSKNYLKRLKADDQTLEKDLRKKYRFFEGMKESHYQNYNYLNE</sequence>
<dbReference type="PANTHER" id="PTHR42951">
    <property type="entry name" value="METALLO-BETA-LACTAMASE DOMAIN-CONTAINING"/>
    <property type="match status" value="1"/>
</dbReference>
<evidence type="ECO:0000259" key="1">
    <source>
        <dbReference type="SMART" id="SM00849"/>
    </source>
</evidence>
<reference evidence="3" key="1">
    <citation type="submission" date="2016-10" db="EMBL/GenBank/DDBJ databases">
        <authorList>
            <person name="Varghese N."/>
            <person name="Submissions S."/>
        </authorList>
    </citation>
    <scope>NUCLEOTIDE SEQUENCE [LARGE SCALE GENOMIC DNA]</scope>
    <source>
        <strain evidence="3">DSM 25751</strain>
    </source>
</reference>
<dbReference type="Proteomes" id="UP000198564">
    <property type="component" value="Unassembled WGS sequence"/>
</dbReference>
<dbReference type="OrthoDB" id="420651at2"/>
<gene>
    <name evidence="2" type="ORF">SAMN04488113_1478</name>
</gene>
<proteinExistence type="predicted"/>
<dbReference type="InterPro" id="IPR001279">
    <property type="entry name" value="Metallo-B-lactamas"/>
</dbReference>
<dbReference type="RefSeq" id="WP_091636436.1">
    <property type="nucleotide sequence ID" value="NZ_FNYW01000047.1"/>
</dbReference>
<accession>A0A1H6V9L6</accession>
<dbReference type="AlphaFoldDB" id="A0A1H6V9L6"/>
<dbReference type="SMART" id="SM00849">
    <property type="entry name" value="Lactamase_B"/>
    <property type="match status" value="1"/>
</dbReference>
<feature type="domain" description="Metallo-beta-lactamase" evidence="1">
    <location>
        <begin position="18"/>
        <end position="205"/>
    </location>
</feature>
<protein>
    <submittedName>
        <fullName evidence="2">Glyoxylase, beta-lactamase superfamily II</fullName>
    </submittedName>
</protein>
<name>A0A1H6V9L6_9LACT</name>